<keyword evidence="9" id="KW-0472">Membrane</keyword>
<keyword evidence="2 7" id="KW-0349">Heme</keyword>
<dbReference type="PRINTS" id="PR00385">
    <property type="entry name" value="P450"/>
</dbReference>
<name>A0AAD5JQ57_9FUNG</name>
<dbReference type="GO" id="GO:0004497">
    <property type="term" value="F:monooxygenase activity"/>
    <property type="evidence" value="ECO:0007669"/>
    <property type="project" value="UniProtKB-KW"/>
</dbReference>
<keyword evidence="9" id="KW-0812">Transmembrane</keyword>
<dbReference type="Proteomes" id="UP001209540">
    <property type="component" value="Unassembled WGS sequence"/>
</dbReference>
<keyword evidence="3 7" id="KW-0479">Metal-binding</keyword>
<dbReference type="PRINTS" id="PR00463">
    <property type="entry name" value="EP450I"/>
</dbReference>
<evidence type="ECO:0000313" key="10">
    <source>
        <dbReference type="EMBL" id="KAI9249256.1"/>
    </source>
</evidence>
<dbReference type="PANTHER" id="PTHR24291">
    <property type="entry name" value="CYTOCHROME P450 FAMILY 4"/>
    <property type="match status" value="1"/>
</dbReference>
<reference evidence="10" key="2">
    <citation type="submission" date="2023-02" db="EMBL/GenBank/DDBJ databases">
        <authorList>
            <consortium name="DOE Joint Genome Institute"/>
            <person name="Mondo S.J."/>
            <person name="Chang Y."/>
            <person name="Wang Y."/>
            <person name="Ahrendt S."/>
            <person name="Andreopoulos W."/>
            <person name="Barry K."/>
            <person name="Beard J."/>
            <person name="Benny G.L."/>
            <person name="Blankenship S."/>
            <person name="Bonito G."/>
            <person name="Cuomo C."/>
            <person name="Desiro A."/>
            <person name="Gervers K.A."/>
            <person name="Hundley H."/>
            <person name="Kuo A."/>
            <person name="LaButti K."/>
            <person name="Lang B.F."/>
            <person name="Lipzen A."/>
            <person name="O'Donnell K."/>
            <person name="Pangilinan J."/>
            <person name="Reynolds N."/>
            <person name="Sandor L."/>
            <person name="Smith M.W."/>
            <person name="Tsang A."/>
            <person name="Grigoriev I.V."/>
            <person name="Stajich J.E."/>
            <person name="Spatafora J.W."/>
        </authorList>
    </citation>
    <scope>NUCLEOTIDE SEQUENCE</scope>
    <source>
        <strain evidence="10">RSA 2281</strain>
    </source>
</reference>
<evidence type="ECO:0000256" key="4">
    <source>
        <dbReference type="ARBA" id="ARBA00023002"/>
    </source>
</evidence>
<reference evidence="10" key="1">
    <citation type="journal article" date="2022" name="IScience">
        <title>Evolution of zygomycete secretomes and the origins of terrestrial fungal ecologies.</title>
        <authorList>
            <person name="Chang Y."/>
            <person name="Wang Y."/>
            <person name="Mondo S."/>
            <person name="Ahrendt S."/>
            <person name="Andreopoulos W."/>
            <person name="Barry K."/>
            <person name="Beard J."/>
            <person name="Benny G.L."/>
            <person name="Blankenship S."/>
            <person name="Bonito G."/>
            <person name="Cuomo C."/>
            <person name="Desiro A."/>
            <person name="Gervers K.A."/>
            <person name="Hundley H."/>
            <person name="Kuo A."/>
            <person name="LaButti K."/>
            <person name="Lang B.F."/>
            <person name="Lipzen A."/>
            <person name="O'Donnell K."/>
            <person name="Pangilinan J."/>
            <person name="Reynolds N."/>
            <person name="Sandor L."/>
            <person name="Smith M.E."/>
            <person name="Tsang A."/>
            <person name="Grigoriev I.V."/>
            <person name="Stajich J.E."/>
            <person name="Spatafora J.W."/>
        </authorList>
    </citation>
    <scope>NUCLEOTIDE SEQUENCE</scope>
    <source>
        <strain evidence="10">RSA 2281</strain>
    </source>
</reference>
<gene>
    <name evidence="10" type="ORF">BDA99DRAFT_524405</name>
</gene>
<feature type="binding site" description="axial binding residue" evidence="7">
    <location>
        <position position="464"/>
    </location>
    <ligand>
        <name>heme</name>
        <dbReference type="ChEBI" id="CHEBI:30413"/>
    </ligand>
    <ligandPart>
        <name>Fe</name>
        <dbReference type="ChEBI" id="CHEBI:18248"/>
    </ligandPart>
</feature>
<sequence length="520" mass="59845">MSSRQGLIREQLYIYRYYIALAAAATFYCGRLYRQFFTVPKKFRHIPAIPYYDLWKSLAGNEPLLKRTQRLVFPILSKGNGIYLNKFPFDWTVYVANPILVKTVLYKPEFATKADAVFAYFPEESAQTHMFGQDNLLASNGDSWKRQRKIMNPAFHRSMPVGVFTNLLPQVFQVTEKADNNTISASKLSKRLTLDAIGKAAFDFNFGSLEDENSVWVKKYELTFKGFMDVIPIIYPKLDYIYRAISKGRRERYNAAFELTKLLDNLADEKRKSLMEKRSTASDNRRQSDKDLLTLMLEAEMAGEGTWSKKELRHNMALFFLAGHDTTSHALAHCLYELAVNPDIQEKARKEAMNVLGTELIDVSPTLEDCKNFPYIDMIIKESLRMHAPFNEISVRVPHNDVELGGVLIPKDTMVNVDIEALHYNPDIWKNPEQFDPERFAEGGEHYSHEGVTWVPFSGGSRICIGINFSMMEQRVALAMLLRKYTWKLPESSKHKNGIITDLPLNFAPDSLEVQFTKRY</sequence>
<protein>
    <submittedName>
        <fullName evidence="10">Cytochrome P450</fullName>
    </submittedName>
</protein>
<evidence type="ECO:0000256" key="8">
    <source>
        <dbReference type="RuleBase" id="RU000461"/>
    </source>
</evidence>
<dbReference type="GO" id="GO:0020037">
    <property type="term" value="F:heme binding"/>
    <property type="evidence" value="ECO:0007669"/>
    <property type="project" value="InterPro"/>
</dbReference>
<keyword evidence="11" id="KW-1185">Reference proteome</keyword>
<dbReference type="Gene3D" id="1.10.630.10">
    <property type="entry name" value="Cytochrome P450"/>
    <property type="match status" value="1"/>
</dbReference>
<dbReference type="PANTHER" id="PTHR24291:SF50">
    <property type="entry name" value="BIFUNCTIONAL ALBAFLAVENONE MONOOXYGENASE_TERPENE SYNTHASE"/>
    <property type="match status" value="1"/>
</dbReference>
<dbReference type="GO" id="GO:0005506">
    <property type="term" value="F:iron ion binding"/>
    <property type="evidence" value="ECO:0007669"/>
    <property type="project" value="InterPro"/>
</dbReference>
<evidence type="ECO:0000313" key="11">
    <source>
        <dbReference type="Proteomes" id="UP001209540"/>
    </source>
</evidence>
<keyword evidence="9" id="KW-1133">Transmembrane helix</keyword>
<proteinExistence type="inferred from homology"/>
<dbReference type="InterPro" id="IPR050196">
    <property type="entry name" value="Cytochrome_P450_Monoox"/>
</dbReference>
<evidence type="ECO:0000256" key="1">
    <source>
        <dbReference type="ARBA" id="ARBA00010617"/>
    </source>
</evidence>
<comment type="cofactor">
    <cofactor evidence="7">
        <name>heme</name>
        <dbReference type="ChEBI" id="CHEBI:30413"/>
    </cofactor>
</comment>
<dbReference type="SUPFAM" id="SSF48264">
    <property type="entry name" value="Cytochrome P450"/>
    <property type="match status" value="1"/>
</dbReference>
<dbReference type="AlphaFoldDB" id="A0AAD5JQ57"/>
<dbReference type="InterPro" id="IPR002401">
    <property type="entry name" value="Cyt_P450_E_grp-I"/>
</dbReference>
<dbReference type="GO" id="GO:0016705">
    <property type="term" value="F:oxidoreductase activity, acting on paired donors, with incorporation or reduction of molecular oxygen"/>
    <property type="evidence" value="ECO:0007669"/>
    <property type="project" value="InterPro"/>
</dbReference>
<dbReference type="InterPro" id="IPR017972">
    <property type="entry name" value="Cyt_P450_CS"/>
</dbReference>
<dbReference type="InterPro" id="IPR001128">
    <property type="entry name" value="Cyt_P450"/>
</dbReference>
<comment type="caution">
    <text evidence="10">The sequence shown here is derived from an EMBL/GenBank/DDBJ whole genome shotgun (WGS) entry which is preliminary data.</text>
</comment>
<keyword evidence="5 7" id="KW-0408">Iron</keyword>
<evidence type="ECO:0000256" key="7">
    <source>
        <dbReference type="PIRSR" id="PIRSR602401-1"/>
    </source>
</evidence>
<keyword evidence="6 8" id="KW-0503">Monooxygenase</keyword>
<evidence type="ECO:0000256" key="3">
    <source>
        <dbReference type="ARBA" id="ARBA00022723"/>
    </source>
</evidence>
<dbReference type="InterPro" id="IPR036396">
    <property type="entry name" value="Cyt_P450_sf"/>
</dbReference>
<keyword evidence="4 8" id="KW-0560">Oxidoreductase</keyword>
<evidence type="ECO:0000256" key="6">
    <source>
        <dbReference type="ARBA" id="ARBA00023033"/>
    </source>
</evidence>
<accession>A0AAD5JQ57</accession>
<evidence type="ECO:0000256" key="9">
    <source>
        <dbReference type="SAM" id="Phobius"/>
    </source>
</evidence>
<dbReference type="Pfam" id="PF00067">
    <property type="entry name" value="p450"/>
    <property type="match status" value="1"/>
</dbReference>
<evidence type="ECO:0000256" key="5">
    <source>
        <dbReference type="ARBA" id="ARBA00023004"/>
    </source>
</evidence>
<dbReference type="PROSITE" id="PS00086">
    <property type="entry name" value="CYTOCHROME_P450"/>
    <property type="match status" value="1"/>
</dbReference>
<feature type="transmembrane region" description="Helical" evidence="9">
    <location>
        <begin position="12"/>
        <end position="33"/>
    </location>
</feature>
<evidence type="ECO:0000256" key="2">
    <source>
        <dbReference type="ARBA" id="ARBA00022617"/>
    </source>
</evidence>
<comment type="similarity">
    <text evidence="1 8">Belongs to the cytochrome P450 family.</text>
</comment>
<organism evidence="10 11">
    <name type="scientific">Phascolomyces articulosus</name>
    <dbReference type="NCBI Taxonomy" id="60185"/>
    <lineage>
        <taxon>Eukaryota</taxon>
        <taxon>Fungi</taxon>
        <taxon>Fungi incertae sedis</taxon>
        <taxon>Mucoromycota</taxon>
        <taxon>Mucoromycotina</taxon>
        <taxon>Mucoromycetes</taxon>
        <taxon>Mucorales</taxon>
        <taxon>Lichtheimiaceae</taxon>
        <taxon>Phascolomyces</taxon>
    </lineage>
</organism>
<dbReference type="EMBL" id="JAIXMP010000036">
    <property type="protein sequence ID" value="KAI9249256.1"/>
    <property type="molecule type" value="Genomic_DNA"/>
</dbReference>